<organism evidence="1">
    <name type="scientific">uncultured Coleofasciculus sp</name>
    <dbReference type="NCBI Taxonomy" id="1267456"/>
    <lineage>
        <taxon>Bacteria</taxon>
        <taxon>Bacillati</taxon>
        <taxon>Cyanobacteriota</taxon>
        <taxon>Cyanophyceae</taxon>
        <taxon>Coleofasciculales</taxon>
        <taxon>Coleofasciculaceae</taxon>
        <taxon>Coleofasciculus</taxon>
        <taxon>environmental samples</taxon>
    </lineage>
</organism>
<dbReference type="EMBL" id="CADCTM010000698">
    <property type="protein sequence ID" value="CAA9287292.1"/>
    <property type="molecule type" value="Genomic_DNA"/>
</dbReference>
<sequence length="105" mass="11591">MRLVTSNALILLFPLSTLLTLVGSYSKKVKANSQVMPRRFTLGNGEVFRIPHAYQELQVLSGIAWLTIGGRDLILHSGEKVEVESKKDVAIISSLGNMRLIVEVL</sequence>
<accession>A0A6J4JU30</accession>
<gene>
    <name evidence="1" type="ORF">AVDCRST_MAG92-4017</name>
</gene>
<name>A0A6J4JU30_9CYAN</name>
<reference evidence="1" key="1">
    <citation type="submission" date="2020-02" db="EMBL/GenBank/DDBJ databases">
        <authorList>
            <person name="Meier V. D."/>
        </authorList>
    </citation>
    <scope>NUCLEOTIDE SEQUENCE</scope>
    <source>
        <strain evidence="1">AVDCRST_MAG92</strain>
    </source>
</reference>
<evidence type="ECO:0000313" key="1">
    <source>
        <dbReference type="EMBL" id="CAA9287292.1"/>
    </source>
</evidence>
<proteinExistence type="predicted"/>
<protein>
    <submittedName>
        <fullName evidence="1">Uncharacterized protein</fullName>
    </submittedName>
</protein>
<dbReference type="AlphaFoldDB" id="A0A6J4JU30"/>